<dbReference type="RefSeq" id="WP_026645722.1">
    <property type="nucleotide sequence ID" value="NZ_JGZL01000023.1"/>
</dbReference>
<feature type="transmembrane region" description="Helical" evidence="1">
    <location>
        <begin position="53"/>
        <end position="77"/>
    </location>
</feature>
<gene>
    <name evidence="2" type="ORF">BRUM_1880</name>
</gene>
<dbReference type="EMBL" id="JGZL01000023">
    <property type="protein sequence ID" value="KFI85019.1"/>
    <property type="molecule type" value="Genomic_DNA"/>
</dbReference>
<proteinExistence type="predicted"/>
<organism evidence="2 3">
    <name type="scientific">Bifidobacterium ruminantium</name>
    <dbReference type="NCBI Taxonomy" id="78346"/>
    <lineage>
        <taxon>Bacteria</taxon>
        <taxon>Bacillati</taxon>
        <taxon>Actinomycetota</taxon>
        <taxon>Actinomycetes</taxon>
        <taxon>Bifidobacteriales</taxon>
        <taxon>Bifidobacteriaceae</taxon>
        <taxon>Bifidobacterium</taxon>
    </lineage>
</organism>
<feature type="transmembrane region" description="Helical" evidence="1">
    <location>
        <begin position="83"/>
        <end position="102"/>
    </location>
</feature>
<comment type="caution">
    <text evidence="2">The sequence shown here is derived from an EMBL/GenBank/DDBJ whole genome shotgun (WGS) entry which is preliminary data.</text>
</comment>
<keyword evidence="1" id="KW-0472">Membrane</keyword>
<name>A0A087CP19_BIFRU</name>
<evidence type="ECO:0000313" key="3">
    <source>
        <dbReference type="Proteomes" id="UP000029078"/>
    </source>
</evidence>
<evidence type="ECO:0000256" key="1">
    <source>
        <dbReference type="SAM" id="Phobius"/>
    </source>
</evidence>
<keyword evidence="3" id="KW-1185">Reference proteome</keyword>
<accession>A0A087CP19</accession>
<reference evidence="2 3" key="1">
    <citation type="submission" date="2014-03" db="EMBL/GenBank/DDBJ databases">
        <title>Genomics of Bifidobacteria.</title>
        <authorList>
            <person name="Ventura M."/>
            <person name="Milani C."/>
            <person name="Lugli G.A."/>
        </authorList>
    </citation>
    <scope>NUCLEOTIDE SEQUENCE [LARGE SCALE GENOMIC DNA]</scope>
    <source>
        <strain evidence="2 3">LMG 21811</strain>
    </source>
</reference>
<evidence type="ECO:0000313" key="2">
    <source>
        <dbReference type="EMBL" id="KFI85019.1"/>
    </source>
</evidence>
<feature type="transmembrane region" description="Helical" evidence="1">
    <location>
        <begin position="12"/>
        <end position="33"/>
    </location>
</feature>
<keyword evidence="1" id="KW-0812">Transmembrane</keyword>
<protein>
    <submittedName>
        <fullName evidence="2">Uncharacterized protein</fullName>
    </submittedName>
</protein>
<dbReference type="STRING" id="78346.BRUM_1880"/>
<dbReference type="Proteomes" id="UP000029078">
    <property type="component" value="Unassembled WGS sequence"/>
</dbReference>
<sequence length="187" mass="20454">MFELTGTVSVLFSVLLSATIGWQAAQGIFPFGLKGTGWDKGKKVRALSKESNLDLGASAAMNCMTIIWNIYIIISIWYDLGRFRLTAILYITLVIIAFLLGWHHKALIEIIKRQRAEKKAAAKQAKANPHAASASKLLKDDDRIADRTIAAGERNESSDDSFFNADGSLNMNADDASDDIAFSSLAK</sequence>
<dbReference type="AlphaFoldDB" id="A0A087CP19"/>
<keyword evidence="1" id="KW-1133">Transmembrane helix</keyword>